<comment type="subcellular location">
    <subcellularLocation>
        <location evidence="1">Cell outer membrane</location>
    </subcellularLocation>
</comment>
<sequence length="276" mass="31495">MPSLVFEACRLLFRYYKFVFTKVTILLLILGSALPVGAEQLIERETVNSSWGLGLGVYSEQKAYIDVERKNLGVPVLTFENQYIRLAGPELRLRLPSYEISNFNRLDFSLIGRVGINNYDESDTWILEGMEDRKGGFWAGAGVKWKSRLANISAEFLSEVAGDSEGLRFNLGIEKTWHFAKKYTFSPRVEIEWHDDNYVDYYYGVQANEVNADRALYKGEAAINMEVGARVGYMFSQNKLLILDFSVTSLAKEIKNSPLIGRSAENNVFFGYIYKF</sequence>
<evidence type="ECO:0000256" key="4">
    <source>
        <dbReference type="ARBA" id="ARBA00023136"/>
    </source>
</evidence>
<dbReference type="Pfam" id="PF06629">
    <property type="entry name" value="MipA"/>
    <property type="match status" value="1"/>
</dbReference>
<evidence type="ECO:0000256" key="3">
    <source>
        <dbReference type="ARBA" id="ARBA00022729"/>
    </source>
</evidence>
<evidence type="ECO:0000256" key="5">
    <source>
        <dbReference type="ARBA" id="ARBA00023237"/>
    </source>
</evidence>
<dbReference type="AlphaFoldDB" id="A0A9X2FUP1"/>
<reference evidence="6" key="1">
    <citation type="submission" date="2022-06" db="EMBL/GenBank/DDBJ databases">
        <title>Idiomarina rhizosphaerae M1R2S28.</title>
        <authorList>
            <person name="Sun J.-Q."/>
            <person name="Li L.-F."/>
        </authorList>
    </citation>
    <scope>NUCLEOTIDE SEQUENCE</scope>
    <source>
        <strain evidence="6">M1R2S28</strain>
    </source>
</reference>
<dbReference type="PANTHER" id="PTHR38776">
    <property type="entry name" value="MLTA-INTERACTING PROTEIN-RELATED"/>
    <property type="match status" value="1"/>
</dbReference>
<dbReference type="InterPro" id="IPR010583">
    <property type="entry name" value="MipA"/>
</dbReference>
<evidence type="ECO:0000256" key="2">
    <source>
        <dbReference type="ARBA" id="ARBA00005722"/>
    </source>
</evidence>
<dbReference type="PANTHER" id="PTHR38776:SF1">
    <property type="entry name" value="MLTA-INTERACTING PROTEIN-RELATED"/>
    <property type="match status" value="1"/>
</dbReference>
<evidence type="ECO:0000313" key="7">
    <source>
        <dbReference type="Proteomes" id="UP001139474"/>
    </source>
</evidence>
<dbReference type="Proteomes" id="UP001139474">
    <property type="component" value="Unassembled WGS sequence"/>
</dbReference>
<dbReference type="GO" id="GO:0009279">
    <property type="term" value="C:cell outer membrane"/>
    <property type="evidence" value="ECO:0007669"/>
    <property type="project" value="UniProtKB-SubCell"/>
</dbReference>
<name>A0A9X2FUP1_9GAMM</name>
<keyword evidence="7" id="KW-1185">Reference proteome</keyword>
<keyword evidence="3" id="KW-0732">Signal</keyword>
<evidence type="ECO:0000313" key="6">
    <source>
        <dbReference type="EMBL" id="MCP1339592.1"/>
    </source>
</evidence>
<organism evidence="6 7">
    <name type="scientific">Idiomarina rhizosphaerae</name>
    <dbReference type="NCBI Taxonomy" id="2961572"/>
    <lineage>
        <taxon>Bacteria</taxon>
        <taxon>Pseudomonadati</taxon>
        <taxon>Pseudomonadota</taxon>
        <taxon>Gammaproteobacteria</taxon>
        <taxon>Alteromonadales</taxon>
        <taxon>Idiomarinaceae</taxon>
        <taxon>Idiomarina</taxon>
    </lineage>
</organism>
<comment type="similarity">
    <text evidence="2">Belongs to the MipA/OmpV family.</text>
</comment>
<keyword evidence="4" id="KW-0472">Membrane</keyword>
<dbReference type="RefSeq" id="WP_253619508.1">
    <property type="nucleotide sequence ID" value="NZ_JAMZDE010000007.1"/>
</dbReference>
<protein>
    <submittedName>
        <fullName evidence="6">MipA/OmpV family protein</fullName>
    </submittedName>
</protein>
<gene>
    <name evidence="6" type="ORF">NJR55_08280</name>
</gene>
<accession>A0A9X2FUP1</accession>
<comment type="caution">
    <text evidence="6">The sequence shown here is derived from an EMBL/GenBank/DDBJ whole genome shotgun (WGS) entry which is preliminary data.</text>
</comment>
<proteinExistence type="inferred from homology"/>
<evidence type="ECO:0000256" key="1">
    <source>
        <dbReference type="ARBA" id="ARBA00004442"/>
    </source>
</evidence>
<keyword evidence="5" id="KW-0998">Cell outer membrane</keyword>
<dbReference type="EMBL" id="JAMZDE010000007">
    <property type="protein sequence ID" value="MCP1339592.1"/>
    <property type="molecule type" value="Genomic_DNA"/>
</dbReference>